<evidence type="ECO:0000256" key="1">
    <source>
        <dbReference type="SAM" id="SignalP"/>
    </source>
</evidence>
<accession>A0A7W4UM13</accession>
<dbReference type="AlphaFoldDB" id="A0A7W4UM13"/>
<feature type="chain" id="PRO_5031198823" description="PASTA domain-containing protein" evidence="1">
    <location>
        <begin position="31"/>
        <end position="200"/>
    </location>
</feature>
<dbReference type="EMBL" id="JACHWJ010000001">
    <property type="protein sequence ID" value="MBB2956949.1"/>
    <property type="molecule type" value="Genomic_DNA"/>
</dbReference>
<dbReference type="RefSeq" id="WP_183623405.1">
    <property type="nucleotide sequence ID" value="NZ_JACHWJ010000001.1"/>
</dbReference>
<dbReference type="PROSITE" id="PS51178">
    <property type="entry name" value="PASTA"/>
    <property type="match status" value="1"/>
</dbReference>
<dbReference type="Gene3D" id="3.30.10.20">
    <property type="match status" value="1"/>
</dbReference>
<dbReference type="Proteomes" id="UP000545286">
    <property type="component" value="Unassembled WGS sequence"/>
</dbReference>
<keyword evidence="4" id="KW-1185">Reference proteome</keyword>
<reference evidence="3 4" key="1">
    <citation type="submission" date="2020-08" db="EMBL/GenBank/DDBJ databases">
        <title>Sequencing the genomes of 1000 actinobacteria strains.</title>
        <authorList>
            <person name="Klenk H.-P."/>
        </authorList>
    </citation>
    <scope>NUCLEOTIDE SEQUENCE [LARGE SCALE GENOMIC DNA]</scope>
    <source>
        <strain evidence="3 4">DSM 20419</strain>
    </source>
</reference>
<sequence length="200" mass="20778">MQTTLKLTLAATAALSLAMLTGCSGGTTSAAPEPATETSAPVELSAVPDVTGLDGATAKDTLEEAGFLVAIDGGDEDVLMPSNWTVDAYSPTEAEPRAKITLTVSKTPTPPAEATATGLTATYAQSACTQAIDAEFPFGADQHWILGKLAEELQADTDRWFFKVTVDVTNASGATQHDVNVECYVSGTNDAPSVEPLVYY</sequence>
<protein>
    <recommendedName>
        <fullName evidence="2">PASTA domain-containing protein</fullName>
    </recommendedName>
</protein>
<dbReference type="CDD" id="cd06577">
    <property type="entry name" value="PASTA_pknB"/>
    <property type="match status" value="1"/>
</dbReference>
<feature type="signal peptide" evidence="1">
    <location>
        <begin position="1"/>
        <end position="30"/>
    </location>
</feature>
<evidence type="ECO:0000313" key="3">
    <source>
        <dbReference type="EMBL" id="MBB2956949.1"/>
    </source>
</evidence>
<dbReference type="InterPro" id="IPR005543">
    <property type="entry name" value="PASTA_dom"/>
</dbReference>
<keyword evidence="1" id="KW-0732">Signal</keyword>
<dbReference type="PROSITE" id="PS51257">
    <property type="entry name" value="PROKAR_LIPOPROTEIN"/>
    <property type="match status" value="1"/>
</dbReference>
<feature type="domain" description="PASTA" evidence="2">
    <location>
        <begin position="41"/>
        <end position="106"/>
    </location>
</feature>
<organism evidence="3 4">
    <name type="scientific">Pseudoclavibacter helvolus</name>
    <dbReference type="NCBI Taxonomy" id="255205"/>
    <lineage>
        <taxon>Bacteria</taxon>
        <taxon>Bacillati</taxon>
        <taxon>Actinomycetota</taxon>
        <taxon>Actinomycetes</taxon>
        <taxon>Micrococcales</taxon>
        <taxon>Microbacteriaceae</taxon>
        <taxon>Pseudoclavibacter</taxon>
    </lineage>
</organism>
<name>A0A7W4UM13_9MICO</name>
<proteinExistence type="predicted"/>
<comment type="caution">
    <text evidence="3">The sequence shown here is derived from an EMBL/GenBank/DDBJ whole genome shotgun (WGS) entry which is preliminary data.</text>
</comment>
<gene>
    <name evidence="3" type="ORF">FHX72_001061</name>
</gene>
<evidence type="ECO:0000313" key="4">
    <source>
        <dbReference type="Proteomes" id="UP000545286"/>
    </source>
</evidence>
<evidence type="ECO:0000259" key="2">
    <source>
        <dbReference type="PROSITE" id="PS51178"/>
    </source>
</evidence>